<keyword evidence="3" id="KW-1185">Reference proteome</keyword>
<dbReference type="PANTHER" id="PTHR39336">
    <property type="entry name" value="PYRIDOXAMINE PHOSPHATE OXIDASE FAMILY PROTEIN (AFU_ORTHOLOGUE AFUA_6G11440)"/>
    <property type="match status" value="1"/>
</dbReference>
<evidence type="ECO:0008006" key="4">
    <source>
        <dbReference type="Google" id="ProtNLM"/>
    </source>
</evidence>
<feature type="transmembrane region" description="Helical" evidence="1">
    <location>
        <begin position="216"/>
        <end position="236"/>
    </location>
</feature>
<keyword evidence="1" id="KW-0472">Membrane</keyword>
<gene>
    <name evidence="2" type="ORF">AC578_9389</name>
</gene>
<dbReference type="InterPro" id="IPR012349">
    <property type="entry name" value="Split_barrel_FMN-bd"/>
</dbReference>
<accession>A0A139H6X6</accession>
<proteinExistence type="predicted"/>
<keyword evidence="1" id="KW-0812">Transmembrane</keyword>
<evidence type="ECO:0000256" key="1">
    <source>
        <dbReference type="SAM" id="Phobius"/>
    </source>
</evidence>
<sequence>MNRELSLNRIISGRSIVFGPMLGCVGYLPNNTSPKTKNHAAYLDATGSGAETIAHLYDNGRITIMFCSFGTKPRILRLFCTGRVIESQDAEFVETMRRIMGSGLEEGVKGIRAVIMLEIWKVQTACGYAVPTTSQDVSCCGEKESMYTPGSFRDRETLTKWIQNKVRKDALDEYKMKMNARSLDGLPALKHARRMNKERLLLGDAKSWINRELEHFWALSLGTLIGIFLVIAVQSITLGRMT</sequence>
<keyword evidence="1" id="KW-1133">Transmembrane helix</keyword>
<reference evidence="2 3" key="1">
    <citation type="submission" date="2015-07" db="EMBL/GenBank/DDBJ databases">
        <title>Comparative genomics of the Sigatoka disease complex on banana suggests a link between parallel evolutionary changes in Pseudocercospora fijiensis and Pseudocercospora eumusae and increased virulence on the banana host.</title>
        <authorList>
            <person name="Chang T.-C."/>
            <person name="Salvucci A."/>
            <person name="Crous P.W."/>
            <person name="Stergiopoulos I."/>
        </authorList>
    </citation>
    <scope>NUCLEOTIDE SEQUENCE [LARGE SCALE GENOMIC DNA]</scope>
    <source>
        <strain evidence="2 3">CBS 114824</strain>
    </source>
</reference>
<dbReference type="STRING" id="321146.A0A139H6X6"/>
<dbReference type="Gene3D" id="2.30.110.10">
    <property type="entry name" value="Electron Transport, Fmn-binding Protein, Chain A"/>
    <property type="match status" value="1"/>
</dbReference>
<dbReference type="PANTHER" id="PTHR39336:SF1">
    <property type="entry name" value="PYRIDOXAMINE PHOSPHATE OXIDASE FAMILY PROTEIN (AFU_ORTHOLOGUE AFUA_6G11440)"/>
    <property type="match status" value="1"/>
</dbReference>
<evidence type="ECO:0000313" key="3">
    <source>
        <dbReference type="Proteomes" id="UP000070133"/>
    </source>
</evidence>
<evidence type="ECO:0000313" key="2">
    <source>
        <dbReference type="EMBL" id="KXS98118.1"/>
    </source>
</evidence>
<dbReference type="AlphaFoldDB" id="A0A139H6X6"/>
<comment type="caution">
    <text evidence="2">The sequence shown here is derived from an EMBL/GenBank/DDBJ whole genome shotgun (WGS) entry which is preliminary data.</text>
</comment>
<dbReference type="OrthoDB" id="539398at2759"/>
<dbReference type="SUPFAM" id="SSF50475">
    <property type="entry name" value="FMN-binding split barrel"/>
    <property type="match status" value="1"/>
</dbReference>
<dbReference type="Proteomes" id="UP000070133">
    <property type="component" value="Unassembled WGS sequence"/>
</dbReference>
<organism evidence="2 3">
    <name type="scientific">Pseudocercospora eumusae</name>
    <dbReference type="NCBI Taxonomy" id="321146"/>
    <lineage>
        <taxon>Eukaryota</taxon>
        <taxon>Fungi</taxon>
        <taxon>Dikarya</taxon>
        <taxon>Ascomycota</taxon>
        <taxon>Pezizomycotina</taxon>
        <taxon>Dothideomycetes</taxon>
        <taxon>Dothideomycetidae</taxon>
        <taxon>Mycosphaerellales</taxon>
        <taxon>Mycosphaerellaceae</taxon>
        <taxon>Pseudocercospora</taxon>
    </lineage>
</organism>
<protein>
    <recommendedName>
        <fullName evidence="4">Pyridoxamine 5'-phosphate oxidase putative domain-containing protein</fullName>
    </recommendedName>
</protein>
<dbReference type="EMBL" id="LFZN01000121">
    <property type="protein sequence ID" value="KXS98118.1"/>
    <property type="molecule type" value="Genomic_DNA"/>
</dbReference>
<name>A0A139H6X6_9PEZI</name>